<evidence type="ECO:0000313" key="2">
    <source>
        <dbReference type="EMBL" id="CCU80943.1"/>
    </source>
</evidence>
<dbReference type="EMBL" id="CAUI01000023">
    <property type="protein sequence ID" value="CCU80943.1"/>
    <property type="molecule type" value="Genomic_DNA"/>
</dbReference>
<protein>
    <submittedName>
        <fullName evidence="2">Glycosyl transferase</fullName>
    </submittedName>
</protein>
<dbReference type="OrthoDB" id="9790710at2"/>
<dbReference type="InterPro" id="IPR001296">
    <property type="entry name" value="Glyco_trans_1"/>
</dbReference>
<evidence type="ECO:0000313" key="3">
    <source>
        <dbReference type="Proteomes" id="UP000012063"/>
    </source>
</evidence>
<dbReference type="InterPro" id="IPR050194">
    <property type="entry name" value="Glycosyltransferase_grp1"/>
</dbReference>
<dbReference type="GO" id="GO:0016757">
    <property type="term" value="F:glycosyltransferase activity"/>
    <property type="evidence" value="ECO:0007669"/>
    <property type="project" value="InterPro"/>
</dbReference>
<dbReference type="eggNOG" id="COG0438">
    <property type="taxonomic scope" value="Bacteria"/>
</dbReference>
<evidence type="ECO:0000259" key="1">
    <source>
        <dbReference type="Pfam" id="PF00534"/>
    </source>
</evidence>
<dbReference type="PANTHER" id="PTHR45947">
    <property type="entry name" value="SULFOQUINOVOSYL TRANSFERASE SQD2"/>
    <property type="match status" value="1"/>
</dbReference>
<sequence length="359" mass="41697">MKNISIFTGEISESSGGIQNMAYNIYNKLKEDYNIKCFSEIENKNLKDDCIFYASSKENFISRKYTLLKKSLRFRNDLNISLTPSTAVIPYLLKKKNRTPYIVFIHGNQVYSDKKNLKYFVKRILLKNASLIISNSSYTKEKCKQNYGDNLNISIINPPINYKEIQYDTEINKNKKILFTVSRLEQRKGIHKVIESLPKILKKYPNLKYKIAGKGNYKNTLVRLTKELNLENAVEFLGFITEEEKDYYLKEMDLFVMPSYEVEDENSVEGFGIVYLEANMYGKFVIGGNSGGVTDAIIPGKTGFLVDGKNPNAIADRVIYFFDSYNNKYQYEKNCIKWAKEHDISIYIRKLNNYINDIL</sequence>
<name>M5EHK2_9FIRM</name>
<organism evidence="2 3">
    <name type="scientific">Halanaerobium saccharolyticum subsp. saccharolyticum DSM 6643</name>
    <dbReference type="NCBI Taxonomy" id="1293054"/>
    <lineage>
        <taxon>Bacteria</taxon>
        <taxon>Bacillati</taxon>
        <taxon>Bacillota</taxon>
        <taxon>Clostridia</taxon>
        <taxon>Halanaerobiales</taxon>
        <taxon>Halanaerobiaceae</taxon>
        <taxon>Halanaerobium</taxon>
    </lineage>
</organism>
<dbReference type="Gene3D" id="3.40.50.2000">
    <property type="entry name" value="Glycogen Phosphorylase B"/>
    <property type="match status" value="2"/>
</dbReference>
<feature type="domain" description="Glycosyl transferase family 1" evidence="1">
    <location>
        <begin position="164"/>
        <end position="334"/>
    </location>
</feature>
<accession>M5EHK2</accession>
<proteinExistence type="predicted"/>
<dbReference type="Proteomes" id="UP000012063">
    <property type="component" value="Unassembled WGS sequence"/>
</dbReference>
<dbReference type="RefSeq" id="WP_005490258.1">
    <property type="nucleotide sequence ID" value="NZ_CAUI01000023.1"/>
</dbReference>
<dbReference type="Pfam" id="PF00534">
    <property type="entry name" value="Glycos_transf_1"/>
    <property type="match status" value="1"/>
</dbReference>
<dbReference type="FunCoup" id="M5EHK2">
    <property type="interactions" value="24"/>
</dbReference>
<gene>
    <name evidence="2" type="ORF">HSACCH_02445</name>
</gene>
<keyword evidence="2" id="KW-0808">Transferase</keyword>
<dbReference type="PANTHER" id="PTHR45947:SF14">
    <property type="entry name" value="SLL1723 PROTEIN"/>
    <property type="match status" value="1"/>
</dbReference>
<dbReference type="InParanoid" id="M5EHK2"/>
<comment type="caution">
    <text evidence="2">The sequence shown here is derived from an EMBL/GenBank/DDBJ whole genome shotgun (WGS) entry which is preliminary data.</text>
</comment>
<dbReference type="SUPFAM" id="SSF53756">
    <property type="entry name" value="UDP-Glycosyltransferase/glycogen phosphorylase"/>
    <property type="match status" value="1"/>
</dbReference>
<dbReference type="CDD" id="cd03801">
    <property type="entry name" value="GT4_PimA-like"/>
    <property type="match status" value="1"/>
</dbReference>
<keyword evidence="3" id="KW-1185">Reference proteome</keyword>
<reference evidence="3" key="1">
    <citation type="journal article" date="2013" name="Genome Announc.">
        <title>Genome Sequence of Halanaerobium saccharolyticum subsp. saccharolyticum Strain DSM 6643T, a Halophilic Hydrogen-Producing Bacterium.</title>
        <authorList>
            <person name="Kivisto A."/>
            <person name="Larjo A."/>
            <person name="Ciranna A."/>
            <person name="Santala V."/>
            <person name="Roos C."/>
            <person name="Karp M."/>
        </authorList>
    </citation>
    <scope>NUCLEOTIDE SEQUENCE [LARGE SCALE GENOMIC DNA]</scope>
    <source>
        <strain evidence="3">DSM 6643</strain>
    </source>
</reference>
<dbReference type="STRING" id="1293054.HSACCH_02445"/>
<dbReference type="AlphaFoldDB" id="M5EHK2"/>